<feature type="transmembrane region" description="Helical" evidence="8">
    <location>
        <begin position="97"/>
        <end position="119"/>
    </location>
</feature>
<feature type="transmembrane region" description="Helical" evidence="8">
    <location>
        <begin position="395"/>
        <end position="416"/>
    </location>
</feature>
<evidence type="ECO:0000256" key="2">
    <source>
        <dbReference type="ARBA" id="ARBA00022448"/>
    </source>
</evidence>
<dbReference type="PROSITE" id="PS50928">
    <property type="entry name" value="ABC_TM1"/>
    <property type="match status" value="2"/>
</dbReference>
<dbReference type="GO" id="GO:0055085">
    <property type="term" value="P:transmembrane transport"/>
    <property type="evidence" value="ECO:0007669"/>
    <property type="project" value="InterPro"/>
</dbReference>
<keyword evidence="3" id="KW-1003">Cell membrane</keyword>
<feature type="transmembrane region" description="Helical" evidence="8">
    <location>
        <begin position="7"/>
        <end position="29"/>
    </location>
</feature>
<evidence type="ECO:0000256" key="6">
    <source>
        <dbReference type="ARBA" id="ARBA00022989"/>
    </source>
</evidence>
<dbReference type="EMBL" id="CP119326">
    <property type="protein sequence ID" value="WEK40024.1"/>
    <property type="molecule type" value="Genomic_DNA"/>
</dbReference>
<feature type="transmembrane region" description="Helical" evidence="8">
    <location>
        <begin position="63"/>
        <end position="85"/>
    </location>
</feature>
<dbReference type="CDD" id="cd06261">
    <property type="entry name" value="TM_PBP2"/>
    <property type="match status" value="2"/>
</dbReference>
<evidence type="ECO:0000256" key="3">
    <source>
        <dbReference type="ARBA" id="ARBA00022475"/>
    </source>
</evidence>
<feature type="transmembrane region" description="Helical" evidence="8">
    <location>
        <begin position="296"/>
        <end position="317"/>
    </location>
</feature>
<evidence type="ECO:0000256" key="7">
    <source>
        <dbReference type="ARBA" id="ARBA00023136"/>
    </source>
</evidence>
<dbReference type="Proteomes" id="UP001213664">
    <property type="component" value="Chromosome"/>
</dbReference>
<dbReference type="SUPFAM" id="SSF161098">
    <property type="entry name" value="MetI-like"/>
    <property type="match status" value="2"/>
</dbReference>
<keyword evidence="4" id="KW-0997">Cell inner membrane</keyword>
<feature type="domain" description="ABC transmembrane type-1" evidence="9">
    <location>
        <begin position="354"/>
        <end position="546"/>
    </location>
</feature>
<proteinExistence type="inferred from homology"/>
<feature type="transmembrane region" description="Helical" evidence="8">
    <location>
        <begin position="527"/>
        <end position="549"/>
    </location>
</feature>
<sequence>MNRNLRIALIVAAAIAILAPIGLVIWQSFLDGPFFARNIHLSLNAFRFVFNDPAFYKALGNSALISTGMTLIAVPIGALLALLLVRTDLPGVRWLEPLMLAPMFISSIVLAFGFVVAFGPVGFVSLWVKDLIGFIPWNLYSKTSLILLAGLTHVPHVYIYASTALRSLGSDVEDAARATGAGPFRTALTVSLPMIMPSLLYAAVLVFFLGFELFGLPLILADPQGVQVLATYLYGLTNVLGVPSYQLMAVVVIVIIAIALPLVFLQRRLLQNANRYISVKGKASQSRPLRIGAWKWPAFVFIALWLLITVVAPVGALLMRAFVSSWGEGVDIGQVLTLNNFRELSEYPNVIRGIINTLLLAVVGGAAAVGVYTLLNFATHRWPTKWSAALDYLVLLPRAMPGIIAGLAIFWVFLFFPPLQPFRQTLLAMWFAYMLVWMAYGMRLVSASLLQIAPELEEAGRVVGASAGRVSRELTLPLIRAGLIGSWLLLFVTFVREYSTGVYLLSPGTEVIGSLLVSLWATGGVDLVVTLSVLNIAMVCSGLLLLAAFGKKKNG</sequence>
<feature type="transmembrane region" description="Helical" evidence="8">
    <location>
        <begin position="199"/>
        <end position="220"/>
    </location>
</feature>
<feature type="transmembrane region" description="Helical" evidence="8">
    <location>
        <begin position="474"/>
        <end position="495"/>
    </location>
</feature>
<feature type="transmembrane region" description="Helical" evidence="8">
    <location>
        <begin position="353"/>
        <end position="375"/>
    </location>
</feature>
<comment type="similarity">
    <text evidence="8">Belongs to the binding-protein-dependent transport system permease family.</text>
</comment>
<feature type="transmembrane region" description="Helical" evidence="8">
    <location>
        <begin position="139"/>
        <end position="161"/>
    </location>
</feature>
<keyword evidence="5 8" id="KW-0812">Transmembrane</keyword>
<gene>
    <name evidence="10" type="ORF">P0Y50_16040</name>
</gene>
<accession>A0AAJ6BLG8</accession>
<evidence type="ECO:0000313" key="11">
    <source>
        <dbReference type="Proteomes" id="UP001213664"/>
    </source>
</evidence>
<evidence type="ECO:0000313" key="10">
    <source>
        <dbReference type="EMBL" id="WEK40024.1"/>
    </source>
</evidence>
<keyword evidence="6 8" id="KW-1133">Transmembrane helix</keyword>
<dbReference type="InterPro" id="IPR035906">
    <property type="entry name" value="MetI-like_sf"/>
</dbReference>
<name>A0AAJ6BLG8_9CAUL</name>
<keyword evidence="7 8" id="KW-0472">Membrane</keyword>
<dbReference type="AlphaFoldDB" id="A0AAJ6BLG8"/>
<reference evidence="10" key="1">
    <citation type="submission" date="2023-03" db="EMBL/GenBank/DDBJ databases">
        <title>Andean soil-derived lignocellulolytic bacterial consortium as a source of novel taxa and putative plastic-active enzymes.</title>
        <authorList>
            <person name="Diaz-Garcia L."/>
            <person name="Chuvochina M."/>
            <person name="Feuerriegel G."/>
            <person name="Bunk B."/>
            <person name="Sproer C."/>
            <person name="Streit W.R."/>
            <person name="Rodriguez L.M."/>
            <person name="Overmann J."/>
            <person name="Jimenez D.J."/>
        </authorList>
    </citation>
    <scope>NUCLEOTIDE SEQUENCE</scope>
    <source>
        <strain evidence="10">MAG 833</strain>
    </source>
</reference>
<dbReference type="Gene3D" id="1.10.3720.10">
    <property type="entry name" value="MetI-like"/>
    <property type="match status" value="2"/>
</dbReference>
<feature type="transmembrane region" description="Helical" evidence="8">
    <location>
        <begin position="245"/>
        <end position="265"/>
    </location>
</feature>
<protein>
    <submittedName>
        <fullName evidence="10">Iron ABC transporter permease</fullName>
    </submittedName>
</protein>
<dbReference type="PANTHER" id="PTHR43357">
    <property type="entry name" value="INNER MEMBRANE ABC TRANSPORTER PERMEASE PROTEIN YDCV"/>
    <property type="match status" value="1"/>
</dbReference>
<evidence type="ECO:0000256" key="5">
    <source>
        <dbReference type="ARBA" id="ARBA00022692"/>
    </source>
</evidence>
<dbReference type="Pfam" id="PF00528">
    <property type="entry name" value="BPD_transp_1"/>
    <property type="match status" value="2"/>
</dbReference>
<feature type="domain" description="ABC transmembrane type-1" evidence="9">
    <location>
        <begin position="59"/>
        <end position="266"/>
    </location>
</feature>
<comment type="subcellular location">
    <subcellularLocation>
        <location evidence="1">Cell inner membrane</location>
        <topology evidence="1">Multi-pass membrane protein</topology>
    </subcellularLocation>
    <subcellularLocation>
        <location evidence="8">Cell membrane</location>
        <topology evidence="8">Multi-pass membrane protein</topology>
    </subcellularLocation>
</comment>
<dbReference type="InterPro" id="IPR000515">
    <property type="entry name" value="MetI-like"/>
</dbReference>
<dbReference type="GO" id="GO:0005886">
    <property type="term" value="C:plasma membrane"/>
    <property type="evidence" value="ECO:0007669"/>
    <property type="project" value="UniProtKB-SubCell"/>
</dbReference>
<evidence type="ECO:0000256" key="8">
    <source>
        <dbReference type="RuleBase" id="RU363032"/>
    </source>
</evidence>
<dbReference type="PANTHER" id="PTHR43357:SF4">
    <property type="entry name" value="INNER MEMBRANE ABC TRANSPORTER PERMEASE PROTEIN YDCV"/>
    <property type="match status" value="1"/>
</dbReference>
<feature type="transmembrane region" description="Helical" evidence="8">
    <location>
        <begin position="428"/>
        <end position="454"/>
    </location>
</feature>
<keyword evidence="2 8" id="KW-0813">Transport</keyword>
<evidence type="ECO:0000256" key="4">
    <source>
        <dbReference type="ARBA" id="ARBA00022519"/>
    </source>
</evidence>
<evidence type="ECO:0000259" key="9">
    <source>
        <dbReference type="PROSITE" id="PS50928"/>
    </source>
</evidence>
<organism evidence="10 11">
    <name type="scientific">Candidatus Brevundimonas colombiensis</name>
    <dbReference type="NCBI Taxonomy" id="3121376"/>
    <lineage>
        <taxon>Bacteria</taxon>
        <taxon>Pseudomonadati</taxon>
        <taxon>Pseudomonadota</taxon>
        <taxon>Alphaproteobacteria</taxon>
        <taxon>Caulobacterales</taxon>
        <taxon>Caulobacteraceae</taxon>
        <taxon>Brevundimonas</taxon>
    </lineage>
</organism>
<evidence type="ECO:0000256" key="1">
    <source>
        <dbReference type="ARBA" id="ARBA00004429"/>
    </source>
</evidence>